<keyword evidence="2" id="KW-1185">Reference proteome</keyword>
<dbReference type="AlphaFoldDB" id="A0A2G9GSY3"/>
<gene>
    <name evidence="1" type="ORF">CDL12_19094</name>
</gene>
<reference evidence="2" key="1">
    <citation type="journal article" date="2018" name="Gigascience">
        <title>Genome assembly of the Pink Ipe (Handroanthus impetiginosus, Bignoniaceae), a highly valued, ecologically keystone Neotropical timber forest tree.</title>
        <authorList>
            <person name="Silva-Junior O.B."/>
            <person name="Grattapaglia D."/>
            <person name="Novaes E."/>
            <person name="Collevatti R.G."/>
        </authorList>
    </citation>
    <scope>NUCLEOTIDE SEQUENCE [LARGE SCALE GENOMIC DNA]</scope>
    <source>
        <strain evidence="2">cv. UFG-1</strain>
    </source>
</reference>
<proteinExistence type="predicted"/>
<evidence type="ECO:0000313" key="2">
    <source>
        <dbReference type="Proteomes" id="UP000231279"/>
    </source>
</evidence>
<protein>
    <submittedName>
        <fullName evidence="1">Uncharacterized protein</fullName>
    </submittedName>
</protein>
<evidence type="ECO:0000313" key="1">
    <source>
        <dbReference type="EMBL" id="PIN08332.1"/>
    </source>
</evidence>
<comment type="caution">
    <text evidence="1">The sequence shown here is derived from an EMBL/GenBank/DDBJ whole genome shotgun (WGS) entry which is preliminary data.</text>
</comment>
<accession>A0A2G9GSY3</accession>
<organism evidence="1 2">
    <name type="scientific">Handroanthus impetiginosus</name>
    <dbReference type="NCBI Taxonomy" id="429701"/>
    <lineage>
        <taxon>Eukaryota</taxon>
        <taxon>Viridiplantae</taxon>
        <taxon>Streptophyta</taxon>
        <taxon>Embryophyta</taxon>
        <taxon>Tracheophyta</taxon>
        <taxon>Spermatophyta</taxon>
        <taxon>Magnoliopsida</taxon>
        <taxon>eudicotyledons</taxon>
        <taxon>Gunneridae</taxon>
        <taxon>Pentapetalae</taxon>
        <taxon>asterids</taxon>
        <taxon>lamiids</taxon>
        <taxon>Lamiales</taxon>
        <taxon>Bignoniaceae</taxon>
        <taxon>Crescentiina</taxon>
        <taxon>Tabebuia alliance</taxon>
        <taxon>Handroanthus</taxon>
    </lineage>
</organism>
<dbReference type="Proteomes" id="UP000231279">
    <property type="component" value="Unassembled WGS sequence"/>
</dbReference>
<sequence>MPLTSVYKSLRRDRVLGILLQAKHQKHLLLLLSQGIRSCLRELLLQRILYRKDPADVEAILFEARKKIYYTWNFDFDFRFL</sequence>
<dbReference type="EMBL" id="NKXS01003849">
    <property type="protein sequence ID" value="PIN08332.1"/>
    <property type="molecule type" value="Genomic_DNA"/>
</dbReference>
<name>A0A2G9GSY3_9LAMI</name>